<feature type="compositionally biased region" description="Polar residues" evidence="6">
    <location>
        <begin position="242"/>
        <end position="256"/>
    </location>
</feature>
<dbReference type="Proteomes" id="UP000235786">
    <property type="component" value="Unassembled WGS sequence"/>
</dbReference>
<dbReference type="GO" id="GO:0016925">
    <property type="term" value="P:protein sumoylation"/>
    <property type="evidence" value="ECO:0007669"/>
    <property type="project" value="TreeGrafter"/>
</dbReference>
<feature type="region of interest" description="Disordered" evidence="6">
    <location>
        <begin position="813"/>
        <end position="858"/>
    </location>
</feature>
<sequence length="1282" mass="142119">MRRPPDKDGQPALSERDVDTSNATLNTLFGARQKSWMVGVGTPVRPTPRTNVSRTALPPVAMAQKTAAPVLPSPTPSDEPSPIISNNSINGARNESRSTIRNDENRRAFATNNSPARNQYTSRNDADLQIRTGSEGSETQPRPNSSSRVQTQLERPTANSTQAGESHLSTTMTELPPLPASVLLPSDPENLTRPQEVQWPSLQDQPTSHQHVQSPAQLSVPATAVSSSVEDQAHQRPGLQGPSGQNNQHWQGTRGQLPSPTQTSTSSPRTNSDLPLPSTMMTNQYQSYPSPGTFHASPKNKRQRTQVAVMPSLKPRVAIIETHIESVGGRMNLNAGLEKPRFQLLIEACNSEDAFYVALHQVFCVWDFDQNEVASIQGFPDGNILRQAFKILGQLIRDNEQLAPNHKKWFAGFPSTLSHLMNTSEPYRLVMAEVGIFLRKLAAEWIPLSMECTKRGYPPLVDELVNRMGLLSPILQGVVFTATRRTMGISDGETGTKAEDLFRRDQRDHQSLAARYNSNRPPTAKEIDQRNTLLANEYIALHNQFLQHRRASGQSYGTPLGQIPTPTPVLPSNAHVIQGAQMAAAASPWQQPSQRQGSWTQNMASPDPAGNWQFSNQQAQMISRTTVGSPSPSLVAGRPPSVGAHRVYPNTPSPTLLQGLSMQSPVQQGFPTPPAVRSNSGQMQASQSGPSYTAPNGTFSQSGAQHVDPSMQQRGQMAMQQQQQQQQQQHVPAQYQGQGQGQHSLASYQQAFVTQQGQWQQGALQQQQQQQQALAQQQQQLQLIQQQQQHALSQQVLNMNRTAQLRQSSNGAIDLQQRAHARHTSVSSGGRRTPGANPVPGPSPRPNPASVPGPRRPQPVFIDQIQNDIQVYSQTHALQRPLVPPLGYVHPQQAVNPEMTALHQAHIRSPLLIPVHAPPATITKEDPSFRYYQAVRSFALNPSKVPTNTPLSRFEFRVSEADFQLIPKDGPPSSSQLATRHFRRGTLQYRLRCVQMKKSEAICSTPDWIVADTVWPESACLDINKNHLEIRRKNHHGKDLPIDITAYVRAAGPNSVNQINLSIIRGRTKMKEFSYFFAVETVEILQHGQIIDMCQQHRIPAYQTLDKIKKSLASSQNDDDEIAMVSNDISVDLSDPFTARIFETPVRGSSCLHRECFDLETFLITRNSKPKRPQQPCMIDVWKCPLCGKDARPYSLQIDDFLASVRTKLAQEENLDVKAIWIDADGNWRPKEVPRSSAKRSHPDDSDDSSDDEGMRKQRAVSAANQTKSVKRVVEVIDLDDD</sequence>
<evidence type="ECO:0000256" key="3">
    <source>
        <dbReference type="ARBA" id="ARBA00022833"/>
    </source>
</evidence>
<keyword evidence="9" id="KW-1185">Reference proteome</keyword>
<feature type="region of interest" description="Disordered" evidence="6">
    <location>
        <begin position="582"/>
        <end position="742"/>
    </location>
</feature>
<dbReference type="PANTHER" id="PTHR10782">
    <property type="entry name" value="ZINC FINGER MIZ DOMAIN-CONTAINING PROTEIN"/>
    <property type="match status" value="1"/>
</dbReference>
<dbReference type="PANTHER" id="PTHR10782:SF4">
    <property type="entry name" value="TONALLI, ISOFORM E"/>
    <property type="match status" value="1"/>
</dbReference>
<feature type="compositionally biased region" description="Polar residues" evidence="6">
    <location>
        <begin position="83"/>
        <end position="93"/>
    </location>
</feature>
<dbReference type="InterPro" id="IPR004181">
    <property type="entry name" value="Znf_MIZ"/>
</dbReference>
<feature type="compositionally biased region" description="Basic and acidic residues" evidence="6">
    <location>
        <begin position="94"/>
        <end position="107"/>
    </location>
</feature>
<feature type="compositionally biased region" description="Polar residues" evidence="6">
    <location>
        <begin position="279"/>
        <end position="290"/>
    </location>
</feature>
<feature type="domain" description="SP-RING-type" evidence="7">
    <location>
        <begin position="1118"/>
        <end position="1212"/>
    </location>
</feature>
<organism evidence="8 9">
    <name type="scientific">Hyaloscypha variabilis (strain UAMH 11265 / GT02V1 / F)</name>
    <name type="common">Meliniomyces variabilis</name>
    <dbReference type="NCBI Taxonomy" id="1149755"/>
    <lineage>
        <taxon>Eukaryota</taxon>
        <taxon>Fungi</taxon>
        <taxon>Dikarya</taxon>
        <taxon>Ascomycota</taxon>
        <taxon>Pezizomycotina</taxon>
        <taxon>Leotiomycetes</taxon>
        <taxon>Helotiales</taxon>
        <taxon>Hyaloscyphaceae</taxon>
        <taxon>Hyaloscypha</taxon>
        <taxon>Hyaloscypha variabilis</taxon>
    </lineage>
</organism>
<evidence type="ECO:0000256" key="2">
    <source>
        <dbReference type="ARBA" id="ARBA00022771"/>
    </source>
</evidence>
<reference evidence="8 9" key="1">
    <citation type="submission" date="2016-04" db="EMBL/GenBank/DDBJ databases">
        <title>A degradative enzymes factory behind the ericoid mycorrhizal symbiosis.</title>
        <authorList>
            <consortium name="DOE Joint Genome Institute"/>
            <person name="Martino E."/>
            <person name="Morin E."/>
            <person name="Grelet G."/>
            <person name="Kuo A."/>
            <person name="Kohler A."/>
            <person name="Daghino S."/>
            <person name="Barry K."/>
            <person name="Choi C."/>
            <person name="Cichocki N."/>
            <person name="Clum A."/>
            <person name="Copeland A."/>
            <person name="Hainaut M."/>
            <person name="Haridas S."/>
            <person name="Labutti K."/>
            <person name="Lindquist E."/>
            <person name="Lipzen A."/>
            <person name="Khouja H.-R."/>
            <person name="Murat C."/>
            <person name="Ohm R."/>
            <person name="Olson A."/>
            <person name="Spatafora J."/>
            <person name="Veneault-Fourrey C."/>
            <person name="Henrissat B."/>
            <person name="Grigoriev I."/>
            <person name="Martin F."/>
            <person name="Perotto S."/>
        </authorList>
    </citation>
    <scope>NUCLEOTIDE SEQUENCE [LARGE SCALE GENOMIC DNA]</scope>
    <source>
        <strain evidence="8 9">F</strain>
    </source>
</reference>
<evidence type="ECO:0000256" key="4">
    <source>
        <dbReference type="PROSITE-ProRule" id="PRU00452"/>
    </source>
</evidence>
<dbReference type="GO" id="GO:0061665">
    <property type="term" value="F:SUMO ligase activity"/>
    <property type="evidence" value="ECO:0007669"/>
    <property type="project" value="TreeGrafter"/>
</dbReference>
<feature type="compositionally biased region" description="Polar residues" evidence="6">
    <location>
        <begin position="192"/>
        <end position="217"/>
    </location>
</feature>
<evidence type="ECO:0000313" key="9">
    <source>
        <dbReference type="Proteomes" id="UP000235786"/>
    </source>
</evidence>
<dbReference type="GO" id="GO:0000785">
    <property type="term" value="C:chromatin"/>
    <property type="evidence" value="ECO:0007669"/>
    <property type="project" value="TreeGrafter"/>
</dbReference>
<dbReference type="PROSITE" id="PS51044">
    <property type="entry name" value="ZF_SP_RING"/>
    <property type="match status" value="1"/>
</dbReference>
<dbReference type="Gene3D" id="3.30.40.10">
    <property type="entry name" value="Zinc/RING finger domain, C3HC4 (zinc finger)"/>
    <property type="match status" value="1"/>
</dbReference>
<dbReference type="OrthoDB" id="27975at2759"/>
<keyword evidence="3" id="KW-0862">Zinc</keyword>
<feature type="region of interest" description="Disordered" evidence="6">
    <location>
        <begin position="1230"/>
        <end position="1267"/>
    </location>
</feature>
<evidence type="ECO:0000259" key="7">
    <source>
        <dbReference type="PROSITE" id="PS51044"/>
    </source>
</evidence>
<feature type="region of interest" description="Disordered" evidence="6">
    <location>
        <begin position="39"/>
        <end position="302"/>
    </location>
</feature>
<feature type="compositionally biased region" description="Polar residues" evidence="6">
    <location>
        <begin position="653"/>
        <end position="670"/>
    </location>
</feature>
<keyword evidence="1" id="KW-0479">Metal-binding</keyword>
<dbReference type="STRING" id="1149755.A0A2J6S2X7"/>
<keyword evidence="2 4" id="KW-0863">Zinc-finger</keyword>
<dbReference type="Pfam" id="PF02891">
    <property type="entry name" value="zf-MIZ"/>
    <property type="match status" value="1"/>
</dbReference>
<feature type="compositionally biased region" description="Basic and acidic residues" evidence="6">
    <location>
        <begin position="1"/>
        <end position="19"/>
    </location>
</feature>
<feature type="compositionally biased region" description="Low complexity" evidence="6">
    <location>
        <begin position="582"/>
        <end position="596"/>
    </location>
</feature>
<feature type="compositionally biased region" description="Polar residues" evidence="6">
    <location>
        <begin position="677"/>
        <end position="704"/>
    </location>
</feature>
<evidence type="ECO:0000256" key="6">
    <source>
        <dbReference type="SAM" id="MobiDB-lite"/>
    </source>
</evidence>
<feature type="compositionally biased region" description="Polar residues" evidence="6">
    <location>
        <begin position="612"/>
        <end position="632"/>
    </location>
</feature>
<evidence type="ECO:0000313" key="8">
    <source>
        <dbReference type="EMBL" id="PMD45122.1"/>
    </source>
</evidence>
<accession>A0A2J6S2X7</accession>
<feature type="compositionally biased region" description="Polar residues" evidence="6">
    <location>
        <begin position="110"/>
        <end position="123"/>
    </location>
</feature>
<name>A0A2J6S2X7_HYAVF</name>
<dbReference type="EMBL" id="KZ613940">
    <property type="protein sequence ID" value="PMD45122.1"/>
    <property type="molecule type" value="Genomic_DNA"/>
</dbReference>
<protein>
    <recommendedName>
        <fullName evidence="7">SP-RING-type domain-containing protein</fullName>
    </recommendedName>
</protein>
<feature type="compositionally biased region" description="Pro residues" evidence="6">
    <location>
        <begin position="837"/>
        <end position="857"/>
    </location>
</feature>
<dbReference type="InterPro" id="IPR013083">
    <property type="entry name" value="Znf_RING/FYVE/PHD"/>
</dbReference>
<feature type="compositionally biased region" description="Polar residues" evidence="6">
    <location>
        <begin position="131"/>
        <end position="173"/>
    </location>
</feature>
<feature type="compositionally biased region" description="Low complexity" evidence="6">
    <location>
        <begin position="258"/>
        <end position="270"/>
    </location>
</feature>
<evidence type="ECO:0000256" key="1">
    <source>
        <dbReference type="ARBA" id="ARBA00022723"/>
    </source>
</evidence>
<gene>
    <name evidence="8" type="ORF">L207DRAFT_578062</name>
</gene>
<keyword evidence="5" id="KW-0175">Coiled coil</keyword>
<proteinExistence type="predicted"/>
<dbReference type="GO" id="GO:0008270">
    <property type="term" value="F:zinc ion binding"/>
    <property type="evidence" value="ECO:0007669"/>
    <property type="project" value="UniProtKB-KW"/>
</dbReference>
<feature type="compositionally biased region" description="Low complexity" evidence="6">
    <location>
        <begin position="711"/>
        <end position="737"/>
    </location>
</feature>
<feature type="coiled-coil region" evidence="5">
    <location>
        <begin position="764"/>
        <end position="794"/>
    </location>
</feature>
<feature type="region of interest" description="Disordered" evidence="6">
    <location>
        <begin position="1"/>
        <end position="21"/>
    </location>
</feature>
<evidence type="ECO:0000256" key="5">
    <source>
        <dbReference type="SAM" id="Coils"/>
    </source>
</evidence>